<keyword evidence="3" id="KW-0677">Repeat</keyword>
<evidence type="ECO:0000256" key="5">
    <source>
        <dbReference type="ARBA" id="ARBA00023274"/>
    </source>
</evidence>
<keyword evidence="2 6" id="KW-0853">WD repeat</keyword>
<dbReference type="GO" id="GO:0005634">
    <property type="term" value="C:nucleus"/>
    <property type="evidence" value="ECO:0000318"/>
    <property type="project" value="GO_Central"/>
</dbReference>
<dbReference type="EnsemblPlants" id="KRH48610">
    <property type="protein sequence ID" value="KRH48610"/>
    <property type="gene ID" value="GLYMA_07G100800"/>
</dbReference>
<dbReference type="SMR" id="I1KJ39"/>
<reference evidence="7" key="3">
    <citation type="submission" date="2018-07" db="EMBL/GenBank/DDBJ databases">
        <title>WGS assembly of Glycine max.</title>
        <authorList>
            <person name="Schmutz J."/>
            <person name="Cannon S."/>
            <person name="Schlueter J."/>
            <person name="Ma J."/>
            <person name="Mitros T."/>
            <person name="Nelson W."/>
            <person name="Hyten D."/>
            <person name="Song Q."/>
            <person name="Thelen J."/>
            <person name="Cheng J."/>
            <person name="Xu D."/>
            <person name="Hellsten U."/>
            <person name="May G."/>
            <person name="Yu Y."/>
            <person name="Sakurai T."/>
            <person name="Umezawa T."/>
            <person name="Bhattacharyya M."/>
            <person name="Sandhu D."/>
            <person name="Valliyodan B."/>
            <person name="Lindquist E."/>
            <person name="Peto M."/>
            <person name="Grant D."/>
            <person name="Shu S."/>
            <person name="Goodstein D."/>
            <person name="Barry K."/>
            <person name="Futrell-Griggs M."/>
            <person name="Abernathy B."/>
            <person name="Du J."/>
            <person name="Tian Z."/>
            <person name="Zhu L."/>
            <person name="Gill N."/>
            <person name="Joshi T."/>
            <person name="Libault M."/>
            <person name="Sethuraman A."/>
            <person name="Zhang X."/>
            <person name="Shinozaki K."/>
            <person name="Nguyen H."/>
            <person name="Wing R."/>
            <person name="Cregan P."/>
            <person name="Specht J."/>
            <person name="Grimwood J."/>
            <person name="Rokhsar D."/>
            <person name="Stacey G."/>
            <person name="Shoemaker R."/>
            <person name="Jackson S."/>
        </authorList>
    </citation>
    <scope>NUCLEOTIDE SEQUENCE</scope>
    <source>
        <tissue evidence="7">Callus</tissue>
    </source>
</reference>
<dbReference type="InterPro" id="IPR045223">
    <property type="entry name" value="RACK1-like"/>
</dbReference>
<dbReference type="InterPro" id="IPR019775">
    <property type="entry name" value="WD40_repeat_CS"/>
</dbReference>
<dbReference type="GO" id="GO:1990904">
    <property type="term" value="C:ribonucleoprotein complex"/>
    <property type="evidence" value="ECO:0007669"/>
    <property type="project" value="UniProtKB-KW"/>
</dbReference>
<dbReference type="CDD" id="cd00200">
    <property type="entry name" value="WD40"/>
    <property type="match status" value="1"/>
</dbReference>
<proteinExistence type="inferred from homology"/>
<evidence type="ECO:0000256" key="6">
    <source>
        <dbReference type="PROSITE-ProRule" id="PRU00221"/>
    </source>
</evidence>
<dbReference type="PROSITE" id="PS50294">
    <property type="entry name" value="WD_REPEATS_REGION"/>
    <property type="match status" value="5"/>
</dbReference>
<dbReference type="Gene3D" id="2.130.10.10">
    <property type="entry name" value="YVTN repeat-like/Quinoprotein amine dehydrogenase"/>
    <property type="match status" value="1"/>
</dbReference>
<keyword evidence="9" id="KW-1185">Reference proteome</keyword>
<dbReference type="STRING" id="3847.I1KJ39"/>
<comment type="similarity">
    <text evidence="1">Belongs to the WD repeat G protein beta family. Ribosomal protein RACK1 subfamily.</text>
</comment>
<dbReference type="GO" id="GO:0005829">
    <property type="term" value="C:cytosol"/>
    <property type="evidence" value="ECO:0000318"/>
    <property type="project" value="GO_Central"/>
</dbReference>
<dbReference type="FunFam" id="2.130.10.10:FF:000018">
    <property type="entry name" value="Receptor for activated C kinase 1"/>
    <property type="match status" value="1"/>
</dbReference>
<dbReference type="GO" id="GO:0005080">
    <property type="term" value="F:protein kinase C binding"/>
    <property type="evidence" value="ECO:0000318"/>
    <property type="project" value="GO_Central"/>
</dbReference>
<dbReference type="GO" id="GO:0043022">
    <property type="term" value="F:ribosome binding"/>
    <property type="evidence" value="ECO:0000318"/>
    <property type="project" value="GO_Central"/>
</dbReference>
<feature type="repeat" description="WD" evidence="6">
    <location>
        <begin position="203"/>
        <end position="244"/>
    </location>
</feature>
<dbReference type="Proteomes" id="UP000008827">
    <property type="component" value="Chromosome 7"/>
</dbReference>
<dbReference type="EMBL" id="CM000840">
    <property type="protein sequence ID" value="KRH48610.1"/>
    <property type="molecule type" value="Genomic_DNA"/>
</dbReference>
<dbReference type="GO" id="GO:0005840">
    <property type="term" value="C:ribosome"/>
    <property type="evidence" value="ECO:0007669"/>
    <property type="project" value="UniProtKB-KW"/>
</dbReference>
<reference evidence="8" key="2">
    <citation type="submission" date="2018-02" db="UniProtKB">
        <authorList>
            <consortium name="EnsemblPlants"/>
        </authorList>
    </citation>
    <scope>IDENTIFICATION</scope>
    <source>
        <strain evidence="8">Williams 82</strain>
    </source>
</reference>
<dbReference type="PROSITE" id="PS00678">
    <property type="entry name" value="WD_REPEATS_1"/>
    <property type="match status" value="3"/>
</dbReference>
<dbReference type="eggNOG" id="KOG0279">
    <property type="taxonomic scope" value="Eukaryota"/>
</dbReference>
<dbReference type="PROSITE" id="PS50082">
    <property type="entry name" value="WD_REPEATS_2"/>
    <property type="match status" value="6"/>
</dbReference>
<dbReference type="Pfam" id="PF00400">
    <property type="entry name" value="WD40"/>
    <property type="match status" value="7"/>
</dbReference>
<dbReference type="GO" id="GO:0005078">
    <property type="term" value="F:MAP-kinase scaffold activity"/>
    <property type="evidence" value="ECO:0007669"/>
    <property type="project" value="UniProtKB-ARBA"/>
</dbReference>
<dbReference type="Gramene" id="KRH48610">
    <property type="protein sequence ID" value="KRH48610"/>
    <property type="gene ID" value="GLYMA_07G100800"/>
</dbReference>
<evidence type="ECO:0000256" key="3">
    <source>
        <dbReference type="ARBA" id="ARBA00022737"/>
    </source>
</evidence>
<sequence>MTEAEVFVFRGTLRGHTDTVTAIATPENNNNNSDKIIVSSSRDNSLIVWRLTKEYSNSYGVLHRRLTGHSHFVSDVALSSDADFAVSASWDGELRLWDLSTGATKLRFIGHAKDVLSVALLNDSVIISGSRDHTIKAWNTCGTCMSTVDNGSGDGHTDWVSCVRFIPDAAPPRLVSASWDGSVRVWDVDVDVDKGALRKRFTLSGHEGYVNVVAVSPDASLVASGGKDGVVLLWDMAGGVKIYEFEVGSVVHGLWFSPNRYWMCIATDESVRVWDLESNSIIKDLNVNGNNDHYNYVNGGTEITANNKDIYCTSMNWDADGNTLFCGYTDGLIRIWEVIS</sequence>
<evidence type="ECO:0000256" key="2">
    <source>
        <dbReference type="ARBA" id="ARBA00022574"/>
    </source>
</evidence>
<reference evidence="7 8" key="1">
    <citation type="journal article" date="2010" name="Nature">
        <title>Genome sequence of the palaeopolyploid soybean.</title>
        <authorList>
            <person name="Schmutz J."/>
            <person name="Cannon S.B."/>
            <person name="Schlueter J."/>
            <person name="Ma J."/>
            <person name="Mitros T."/>
            <person name="Nelson W."/>
            <person name="Hyten D.L."/>
            <person name="Song Q."/>
            <person name="Thelen J.J."/>
            <person name="Cheng J."/>
            <person name="Xu D."/>
            <person name="Hellsten U."/>
            <person name="May G.D."/>
            <person name="Yu Y."/>
            <person name="Sakurai T."/>
            <person name="Umezawa T."/>
            <person name="Bhattacharyya M.K."/>
            <person name="Sandhu D."/>
            <person name="Valliyodan B."/>
            <person name="Lindquist E."/>
            <person name="Peto M."/>
            <person name="Grant D."/>
            <person name="Shu S."/>
            <person name="Goodstein D."/>
            <person name="Barry K."/>
            <person name="Futrell-Griggs M."/>
            <person name="Abernathy B."/>
            <person name="Du J."/>
            <person name="Tian Z."/>
            <person name="Zhu L."/>
            <person name="Gill N."/>
            <person name="Joshi T."/>
            <person name="Libault M."/>
            <person name="Sethuraman A."/>
            <person name="Zhang X.-C."/>
            <person name="Shinozaki K."/>
            <person name="Nguyen H.T."/>
            <person name="Wing R.A."/>
            <person name="Cregan P."/>
            <person name="Specht J."/>
            <person name="Grimwood J."/>
            <person name="Rokhsar D."/>
            <person name="Stacey G."/>
            <person name="Shoemaker R.C."/>
            <person name="Jackson S.A."/>
        </authorList>
    </citation>
    <scope>NUCLEOTIDE SEQUENCE [LARGE SCALE GENOMIC DNA]</scope>
    <source>
        <strain evidence="8">cv. Williams 82</strain>
        <tissue evidence="7">Callus</tissue>
    </source>
</reference>
<dbReference type="InterPro" id="IPR036322">
    <property type="entry name" value="WD40_repeat_dom_sf"/>
</dbReference>
<evidence type="ECO:0000313" key="8">
    <source>
        <dbReference type="EnsemblPlants" id="KRH48610"/>
    </source>
</evidence>
<dbReference type="InterPro" id="IPR001680">
    <property type="entry name" value="WD40_rpt"/>
</dbReference>
<feature type="repeat" description="WD" evidence="6">
    <location>
        <begin position="153"/>
        <end position="189"/>
    </location>
</feature>
<evidence type="ECO:0000313" key="7">
    <source>
        <dbReference type="EMBL" id="KRH48610.1"/>
    </source>
</evidence>
<dbReference type="AlphaFoldDB" id="I1KJ39"/>
<dbReference type="KEGG" id="gmx:100819000"/>
<keyword evidence="4" id="KW-0689">Ribosomal protein</keyword>
<dbReference type="GeneID" id="100819000"/>
<dbReference type="GO" id="GO:0071215">
    <property type="term" value="P:cellular response to abscisic acid stimulus"/>
    <property type="evidence" value="ECO:0007669"/>
    <property type="project" value="UniProtKB-ARBA"/>
</dbReference>
<dbReference type="InterPro" id="IPR020472">
    <property type="entry name" value="WD40_PAC1"/>
</dbReference>
<evidence type="ECO:0000313" key="9">
    <source>
        <dbReference type="Proteomes" id="UP000008827"/>
    </source>
</evidence>
<dbReference type="PRINTS" id="PR00320">
    <property type="entry name" value="GPROTEINBRPT"/>
</dbReference>
<dbReference type="PaxDb" id="3847-GLYMA07G11340.1"/>
<dbReference type="OrthoDB" id="7875889at2759"/>
<dbReference type="SMART" id="SM00320">
    <property type="entry name" value="WD40"/>
    <property type="match status" value="7"/>
</dbReference>
<feature type="repeat" description="WD" evidence="6">
    <location>
        <begin position="13"/>
        <end position="51"/>
    </location>
</feature>
<dbReference type="InterPro" id="IPR015943">
    <property type="entry name" value="WD40/YVTN_repeat-like_dom_sf"/>
</dbReference>
<dbReference type="GO" id="GO:2001125">
    <property type="term" value="P:negative regulation of translational frameshifting"/>
    <property type="evidence" value="ECO:0000318"/>
    <property type="project" value="GO_Central"/>
</dbReference>
<dbReference type="SUPFAM" id="SSF50978">
    <property type="entry name" value="WD40 repeat-like"/>
    <property type="match status" value="1"/>
</dbReference>
<dbReference type="GO" id="GO:0072344">
    <property type="term" value="P:rescue of stalled ribosome"/>
    <property type="evidence" value="ECO:0000318"/>
    <property type="project" value="GO_Central"/>
</dbReference>
<evidence type="ECO:0000256" key="1">
    <source>
        <dbReference type="ARBA" id="ARBA00007253"/>
    </source>
</evidence>
<evidence type="ECO:0000256" key="4">
    <source>
        <dbReference type="ARBA" id="ARBA00022980"/>
    </source>
</evidence>
<protein>
    <submittedName>
        <fullName evidence="7 8">Uncharacterized protein</fullName>
    </submittedName>
</protein>
<dbReference type="GO" id="GO:0045182">
    <property type="term" value="F:translation regulator activity"/>
    <property type="evidence" value="ECO:0007669"/>
    <property type="project" value="InterPro"/>
</dbReference>
<gene>
    <name evidence="8" type="primary">LOC100819000</name>
    <name evidence="7" type="ORF">GLYMA_07G100800</name>
</gene>
<dbReference type="RefSeq" id="XP_003530054.1">
    <property type="nucleotide sequence ID" value="XM_003530006.4"/>
</dbReference>
<feature type="repeat" description="WD" evidence="6">
    <location>
        <begin position="108"/>
        <end position="139"/>
    </location>
</feature>
<keyword evidence="5" id="KW-0687">Ribonucleoprotein</keyword>
<name>I1KJ39_SOYBN</name>
<dbReference type="HOGENOM" id="CLU_000288_57_7_1"/>
<dbReference type="GO" id="GO:0009845">
    <property type="term" value="P:seed germination"/>
    <property type="evidence" value="ECO:0007669"/>
    <property type="project" value="UniProtKB-ARBA"/>
</dbReference>
<feature type="repeat" description="WD" evidence="6">
    <location>
        <begin position="313"/>
        <end position="340"/>
    </location>
</feature>
<dbReference type="GO" id="GO:0009967">
    <property type="term" value="P:positive regulation of signal transduction"/>
    <property type="evidence" value="ECO:0007669"/>
    <property type="project" value="UniProtKB-ARBA"/>
</dbReference>
<dbReference type="PANTHER" id="PTHR19868">
    <property type="entry name" value="RECEPTOR FOR ACTIVATED PROTEIN KINASE C RACK1"/>
    <property type="match status" value="1"/>
</dbReference>
<accession>I1KJ39</accession>
<feature type="repeat" description="WD" evidence="6">
    <location>
        <begin position="66"/>
        <end position="107"/>
    </location>
</feature>
<organism evidence="8">
    <name type="scientific">Glycine max</name>
    <name type="common">Soybean</name>
    <name type="synonym">Glycine hispida</name>
    <dbReference type="NCBI Taxonomy" id="3847"/>
    <lineage>
        <taxon>Eukaryota</taxon>
        <taxon>Viridiplantae</taxon>
        <taxon>Streptophyta</taxon>
        <taxon>Embryophyta</taxon>
        <taxon>Tracheophyta</taxon>
        <taxon>Spermatophyta</taxon>
        <taxon>Magnoliopsida</taxon>
        <taxon>eudicotyledons</taxon>
        <taxon>Gunneridae</taxon>
        <taxon>Pentapetalae</taxon>
        <taxon>rosids</taxon>
        <taxon>fabids</taxon>
        <taxon>Fabales</taxon>
        <taxon>Fabaceae</taxon>
        <taxon>Papilionoideae</taxon>
        <taxon>50 kb inversion clade</taxon>
        <taxon>NPAAA clade</taxon>
        <taxon>indigoferoid/millettioid clade</taxon>
        <taxon>Phaseoleae</taxon>
        <taxon>Glycine</taxon>
        <taxon>Glycine subgen. Soja</taxon>
    </lineage>
</organism>